<reference evidence="3 4" key="1">
    <citation type="submission" date="2017-03" db="EMBL/GenBank/DDBJ databases">
        <authorList>
            <person name="Afonso C.L."/>
            <person name="Miller P.J."/>
            <person name="Scott M.A."/>
            <person name="Spackman E."/>
            <person name="Goraichik I."/>
            <person name="Dimitrov K.M."/>
            <person name="Suarez D.L."/>
            <person name="Swayne D.E."/>
        </authorList>
    </citation>
    <scope>NUCLEOTIDE SEQUENCE [LARGE SCALE GENOMIC DNA]</scope>
    <source>
        <strain evidence="3 4">CECT 7971</strain>
    </source>
</reference>
<keyword evidence="4" id="KW-1185">Reference proteome</keyword>
<feature type="region of interest" description="Disordered" evidence="1">
    <location>
        <begin position="1"/>
        <end position="32"/>
    </location>
</feature>
<gene>
    <name evidence="3" type="ORF">PAM7971_00379</name>
</gene>
<dbReference type="EMBL" id="FWFW01000001">
    <property type="protein sequence ID" value="SLN16757.1"/>
    <property type="molecule type" value="Genomic_DNA"/>
</dbReference>
<evidence type="ECO:0000256" key="1">
    <source>
        <dbReference type="SAM" id="MobiDB-lite"/>
    </source>
</evidence>
<proteinExistence type="predicted"/>
<dbReference type="STRING" id="658057.SAMN04488032_101271"/>
<accession>A0A1Y5RGK9</accession>
<feature type="compositionally biased region" description="Polar residues" evidence="1">
    <location>
        <begin position="1"/>
        <end position="10"/>
    </location>
</feature>
<sequence>MRVRFISSSGEDIERYGDDTGMNIDNQPEKRRTDLIKDHLRRSFQDKAAEELPSDLMSLIGKLREQDDQNGK</sequence>
<evidence type="ECO:0000313" key="4">
    <source>
        <dbReference type="Proteomes" id="UP000193307"/>
    </source>
</evidence>
<evidence type="ECO:0000259" key="2">
    <source>
        <dbReference type="Pfam" id="PF18557"/>
    </source>
</evidence>
<feature type="domain" description="Anti-sigma factor NepR" evidence="2">
    <location>
        <begin position="35"/>
        <end position="67"/>
    </location>
</feature>
<dbReference type="Proteomes" id="UP000193307">
    <property type="component" value="Unassembled WGS sequence"/>
</dbReference>
<organism evidence="3 4">
    <name type="scientific">Pacificibacter marinus</name>
    <dbReference type="NCBI Taxonomy" id="658057"/>
    <lineage>
        <taxon>Bacteria</taxon>
        <taxon>Pseudomonadati</taxon>
        <taxon>Pseudomonadota</taxon>
        <taxon>Alphaproteobacteria</taxon>
        <taxon>Rhodobacterales</taxon>
        <taxon>Roseobacteraceae</taxon>
        <taxon>Pacificibacter</taxon>
    </lineage>
</organism>
<dbReference type="Pfam" id="PF18557">
    <property type="entry name" value="NepR"/>
    <property type="match status" value="1"/>
</dbReference>
<protein>
    <recommendedName>
        <fullName evidence="2">Anti-sigma factor NepR domain-containing protein</fullName>
    </recommendedName>
</protein>
<dbReference type="AlphaFoldDB" id="A0A1Y5RGK9"/>
<dbReference type="InterPro" id="IPR041649">
    <property type="entry name" value="NepR"/>
</dbReference>
<evidence type="ECO:0000313" key="3">
    <source>
        <dbReference type="EMBL" id="SLN16757.1"/>
    </source>
</evidence>
<name>A0A1Y5RGK9_9RHOB</name>